<gene>
    <name evidence="6" type="ORF">HG542_07695</name>
</gene>
<dbReference type="PANTHER" id="PTHR33154:SF12">
    <property type="entry name" value="TRANSCRIPTIONAL REGULATORY PROTEIN"/>
    <property type="match status" value="1"/>
</dbReference>
<dbReference type="InterPro" id="IPR036390">
    <property type="entry name" value="WH_DNA-bd_sf"/>
</dbReference>
<dbReference type="PANTHER" id="PTHR33154">
    <property type="entry name" value="TRANSCRIPTIONAL REGULATOR, ARSR FAMILY"/>
    <property type="match status" value="1"/>
</dbReference>
<dbReference type="GO" id="GO:0003677">
    <property type="term" value="F:DNA binding"/>
    <property type="evidence" value="ECO:0007669"/>
    <property type="project" value="UniProtKB-KW"/>
</dbReference>
<feature type="region of interest" description="Disordered" evidence="4">
    <location>
        <begin position="9"/>
        <end position="36"/>
    </location>
</feature>
<sequence length="142" mass="15646">MVLVQWSLRNHEPPGLRRPPPRRAAVQNPTSRSLEHPGRDAIRLEGVLHALSDPLRLEVVRELAAADCEQSCSVFELPVSKSTTTHHFRVLRENGVIRQIYRGTAKMNSLRRDDLDALFPGLLDSVLTAAARQAGRLAAAGG</sequence>
<comment type="caution">
    <text evidence="6">The sequence shown here is derived from an EMBL/GenBank/DDBJ whole genome shotgun (WGS) entry which is preliminary data.</text>
</comment>
<dbReference type="InterPro" id="IPR011991">
    <property type="entry name" value="ArsR-like_HTH"/>
</dbReference>
<feature type="domain" description="HTH arsR-type" evidence="5">
    <location>
        <begin position="36"/>
        <end position="130"/>
    </location>
</feature>
<dbReference type="SUPFAM" id="SSF46785">
    <property type="entry name" value="Winged helix' DNA-binding domain"/>
    <property type="match status" value="1"/>
</dbReference>
<dbReference type="Proteomes" id="UP000587462">
    <property type="component" value="Unassembled WGS sequence"/>
</dbReference>
<name>A0A7Y7B2Q8_STRMO</name>
<dbReference type="PRINTS" id="PR00778">
    <property type="entry name" value="HTHARSR"/>
</dbReference>
<dbReference type="PROSITE" id="PS50987">
    <property type="entry name" value="HTH_ARSR_2"/>
    <property type="match status" value="1"/>
</dbReference>
<dbReference type="Pfam" id="PF01022">
    <property type="entry name" value="HTH_5"/>
    <property type="match status" value="1"/>
</dbReference>
<dbReference type="InterPro" id="IPR036388">
    <property type="entry name" value="WH-like_DNA-bd_sf"/>
</dbReference>
<dbReference type="GO" id="GO:0003700">
    <property type="term" value="F:DNA-binding transcription factor activity"/>
    <property type="evidence" value="ECO:0007669"/>
    <property type="project" value="InterPro"/>
</dbReference>
<evidence type="ECO:0000313" key="6">
    <source>
        <dbReference type="EMBL" id="NVK77546.1"/>
    </source>
</evidence>
<dbReference type="CDD" id="cd00090">
    <property type="entry name" value="HTH_ARSR"/>
    <property type="match status" value="1"/>
</dbReference>
<keyword evidence="3" id="KW-0804">Transcription</keyword>
<evidence type="ECO:0000313" key="7">
    <source>
        <dbReference type="Proteomes" id="UP000587462"/>
    </source>
</evidence>
<dbReference type="AlphaFoldDB" id="A0A7Y7B2Q8"/>
<evidence type="ECO:0000259" key="5">
    <source>
        <dbReference type="PROSITE" id="PS50987"/>
    </source>
</evidence>
<reference evidence="6 7" key="1">
    <citation type="submission" date="2020-04" db="EMBL/GenBank/DDBJ databases">
        <title>Draft Genome Sequence of Streptomyces morookaense DSM 40503, an 8-azaguanine-producing strain.</title>
        <authorList>
            <person name="Qi J."/>
            <person name="Gao J.-M."/>
        </authorList>
    </citation>
    <scope>NUCLEOTIDE SEQUENCE [LARGE SCALE GENOMIC DNA]</scope>
    <source>
        <strain evidence="6 7">DSM 40503</strain>
    </source>
</reference>
<evidence type="ECO:0000256" key="1">
    <source>
        <dbReference type="ARBA" id="ARBA00023015"/>
    </source>
</evidence>
<dbReference type="EMBL" id="JABBXF010000012">
    <property type="protein sequence ID" value="NVK77546.1"/>
    <property type="molecule type" value="Genomic_DNA"/>
</dbReference>
<keyword evidence="2" id="KW-0238">DNA-binding</keyword>
<accession>A0A7Y7B2Q8</accession>
<dbReference type="SMART" id="SM00418">
    <property type="entry name" value="HTH_ARSR"/>
    <property type="match status" value="1"/>
</dbReference>
<dbReference type="Gene3D" id="1.10.10.10">
    <property type="entry name" value="Winged helix-like DNA-binding domain superfamily/Winged helix DNA-binding domain"/>
    <property type="match status" value="1"/>
</dbReference>
<dbReference type="InterPro" id="IPR001845">
    <property type="entry name" value="HTH_ArsR_DNA-bd_dom"/>
</dbReference>
<keyword evidence="1" id="KW-0805">Transcription regulation</keyword>
<proteinExistence type="predicted"/>
<protein>
    <submittedName>
        <fullName evidence="6">Helix-turn-helix domain-containing protein</fullName>
    </submittedName>
</protein>
<keyword evidence="7" id="KW-1185">Reference proteome</keyword>
<evidence type="ECO:0000256" key="4">
    <source>
        <dbReference type="SAM" id="MobiDB-lite"/>
    </source>
</evidence>
<evidence type="ECO:0000256" key="2">
    <source>
        <dbReference type="ARBA" id="ARBA00023125"/>
    </source>
</evidence>
<organism evidence="6 7">
    <name type="scientific">Streptomyces morookaense</name>
    <name type="common">Streptoverticillium morookaense</name>
    <dbReference type="NCBI Taxonomy" id="1970"/>
    <lineage>
        <taxon>Bacteria</taxon>
        <taxon>Bacillati</taxon>
        <taxon>Actinomycetota</taxon>
        <taxon>Actinomycetes</taxon>
        <taxon>Kitasatosporales</taxon>
        <taxon>Streptomycetaceae</taxon>
        <taxon>Streptomyces</taxon>
    </lineage>
</organism>
<dbReference type="InterPro" id="IPR051081">
    <property type="entry name" value="HTH_MetalResp_TranReg"/>
</dbReference>
<evidence type="ECO:0000256" key="3">
    <source>
        <dbReference type="ARBA" id="ARBA00023163"/>
    </source>
</evidence>